<name>A0A0S4PX71_9HELI</name>
<organism evidence="1 2">
    <name type="scientific">Helicobacter typhlonius</name>
    <dbReference type="NCBI Taxonomy" id="76936"/>
    <lineage>
        <taxon>Bacteria</taxon>
        <taxon>Pseudomonadati</taxon>
        <taxon>Campylobacterota</taxon>
        <taxon>Epsilonproteobacteria</taxon>
        <taxon>Campylobacterales</taxon>
        <taxon>Helicobacteraceae</taxon>
        <taxon>Helicobacter</taxon>
    </lineage>
</organism>
<proteinExistence type="predicted"/>
<dbReference type="KEGG" id="hty:BN2458_PEG1428"/>
<dbReference type="Proteomes" id="UP000064525">
    <property type="component" value="Chromosome I"/>
</dbReference>
<accession>A0A0S4PX71</accession>
<evidence type="ECO:0000313" key="2">
    <source>
        <dbReference type="Proteomes" id="UP000064525"/>
    </source>
</evidence>
<dbReference type="PATRIC" id="fig|76936.10.peg.1395"/>
<evidence type="ECO:0000313" key="1">
    <source>
        <dbReference type="EMBL" id="CUU40311.1"/>
    </source>
</evidence>
<protein>
    <submittedName>
        <fullName evidence="1">Uncharacterized protein</fullName>
    </submittedName>
</protein>
<sequence length="37" mass="4717">MKIVNQGEKMFEYYLKRFFVKVKRAMFYFPYTKEVKK</sequence>
<dbReference type="EMBL" id="LN907858">
    <property type="protein sequence ID" value="CUU40311.1"/>
    <property type="molecule type" value="Genomic_DNA"/>
</dbReference>
<gene>
    <name evidence="1" type="ORF">BN2458_PEG1428</name>
</gene>
<dbReference type="AlphaFoldDB" id="A0A0S4PX71"/>
<reference evidence="2" key="1">
    <citation type="submission" date="2015-11" db="EMBL/GenBank/DDBJ databases">
        <authorList>
            <person name="Anvar S.Y."/>
        </authorList>
    </citation>
    <scope>NUCLEOTIDE SEQUENCE [LARGE SCALE GENOMIC DNA]</scope>
</reference>